<evidence type="ECO:0000313" key="3">
    <source>
        <dbReference type="Proteomes" id="UP000664859"/>
    </source>
</evidence>
<reference evidence="2" key="1">
    <citation type="submission" date="2021-02" db="EMBL/GenBank/DDBJ databases">
        <title>First Annotated Genome of the Yellow-green Alga Tribonema minus.</title>
        <authorList>
            <person name="Mahan K.M."/>
        </authorList>
    </citation>
    <scope>NUCLEOTIDE SEQUENCE</scope>
    <source>
        <strain evidence="2">UTEX B ZZ1240</strain>
    </source>
</reference>
<feature type="region of interest" description="Disordered" evidence="1">
    <location>
        <begin position="42"/>
        <end position="74"/>
    </location>
</feature>
<evidence type="ECO:0000313" key="2">
    <source>
        <dbReference type="EMBL" id="KAG5184870.1"/>
    </source>
</evidence>
<protein>
    <submittedName>
        <fullName evidence="2">Uncharacterized protein</fullName>
    </submittedName>
</protein>
<evidence type="ECO:0000256" key="1">
    <source>
        <dbReference type="SAM" id="MobiDB-lite"/>
    </source>
</evidence>
<comment type="caution">
    <text evidence="2">The sequence shown here is derived from an EMBL/GenBank/DDBJ whole genome shotgun (WGS) entry which is preliminary data.</text>
</comment>
<name>A0A836CFS1_9STRA</name>
<sequence length="260" mass="27883">MKSAPPLHSATHARNTRALLVRAGHASAPAVCAHLPHEVAPRGLRTMTERTAAPPPLSRTARPQDDDKGLGAAADAAAHARYEGRLAYARRRARGSLSRPPWRQSHASSAAVSAVLAAIMATAQRMLPAYDAVESRSQPMPLQQAPPPLPALLLVLLPRGCCATAPPAAQTCAGAAHRAQHVRLRRCPRRQPRQLCRQSPRSAGAQCIETQLDKRARRRHFYMAILTAASRCVLLCFNSARQAPCNGCADLAAADARLLN</sequence>
<dbReference type="Proteomes" id="UP000664859">
    <property type="component" value="Unassembled WGS sequence"/>
</dbReference>
<accession>A0A836CFS1</accession>
<gene>
    <name evidence="2" type="ORF">JKP88DRAFT_244482</name>
</gene>
<proteinExistence type="predicted"/>
<organism evidence="2 3">
    <name type="scientific">Tribonema minus</name>
    <dbReference type="NCBI Taxonomy" id="303371"/>
    <lineage>
        <taxon>Eukaryota</taxon>
        <taxon>Sar</taxon>
        <taxon>Stramenopiles</taxon>
        <taxon>Ochrophyta</taxon>
        <taxon>PX clade</taxon>
        <taxon>Xanthophyceae</taxon>
        <taxon>Tribonematales</taxon>
        <taxon>Tribonemataceae</taxon>
        <taxon>Tribonema</taxon>
    </lineage>
</organism>
<dbReference type="EMBL" id="JAFCMP010000146">
    <property type="protein sequence ID" value="KAG5184870.1"/>
    <property type="molecule type" value="Genomic_DNA"/>
</dbReference>
<keyword evidence="3" id="KW-1185">Reference proteome</keyword>
<dbReference type="AlphaFoldDB" id="A0A836CFS1"/>